<feature type="domain" description="PLAC" evidence="5">
    <location>
        <begin position="175"/>
        <end position="212"/>
    </location>
</feature>
<dbReference type="Ensembl" id="ENSSRHT00000058162.1">
    <property type="protein sequence ID" value="ENSSRHP00000056575.1"/>
    <property type="gene ID" value="ENSSRHG00000028400.1"/>
</dbReference>
<reference evidence="6" key="1">
    <citation type="submission" date="2025-08" db="UniProtKB">
        <authorList>
            <consortium name="Ensembl"/>
        </authorList>
    </citation>
    <scope>IDENTIFICATION</scope>
</reference>
<evidence type="ECO:0000259" key="5">
    <source>
        <dbReference type="PROSITE" id="PS50900"/>
    </source>
</evidence>
<comment type="subcellular location">
    <subcellularLocation>
        <location evidence="1">Secreted</location>
    </subcellularLocation>
</comment>
<keyword evidence="7" id="KW-1185">Reference proteome</keyword>
<evidence type="ECO:0000313" key="7">
    <source>
        <dbReference type="Proteomes" id="UP000472270"/>
    </source>
</evidence>
<dbReference type="InterPro" id="IPR050439">
    <property type="entry name" value="ADAMTS_ADAMTS-like"/>
</dbReference>
<dbReference type="GO" id="GO:0006508">
    <property type="term" value="P:proteolysis"/>
    <property type="evidence" value="ECO:0007669"/>
    <property type="project" value="TreeGrafter"/>
</dbReference>
<sequence>MGPCVTNWYFTDWTNTCSATCGPGVQRREVVCLTGGGRREGDGGVECGGEKPADMKACNGGPCTPTHLWYTGTWGQVRAVCLQQISMNYIPMLRSVLEYNRRTRRLHLSCGIFPSSAVTDFPSVSVQCSRSCGEGVQTREVRCLTADKQHNTACDLDSKPAHERSCNTIPCSPFEDENCKDRRHNCVMVVQARLCVYSYYKTACCASCTQSAQRAKRH</sequence>
<dbReference type="PANTHER" id="PTHR13723">
    <property type="entry name" value="ADAMTS A DISINTEGRIN AND METALLOPROTEASE WITH THROMBOSPONDIN MOTIFS PROTEASE"/>
    <property type="match status" value="1"/>
</dbReference>
<dbReference type="GO" id="GO:0031012">
    <property type="term" value="C:extracellular matrix"/>
    <property type="evidence" value="ECO:0007669"/>
    <property type="project" value="TreeGrafter"/>
</dbReference>
<dbReference type="InterPro" id="IPR010909">
    <property type="entry name" value="PLAC"/>
</dbReference>
<dbReference type="Pfam" id="PF19030">
    <property type="entry name" value="TSP1_ADAMTS"/>
    <property type="match status" value="2"/>
</dbReference>
<dbReference type="GO" id="GO:0005576">
    <property type="term" value="C:extracellular region"/>
    <property type="evidence" value="ECO:0007669"/>
    <property type="project" value="UniProtKB-SubCell"/>
</dbReference>
<dbReference type="Pfam" id="PF08686">
    <property type="entry name" value="PLAC"/>
    <property type="match status" value="1"/>
</dbReference>
<protein>
    <recommendedName>
        <fullName evidence="5">PLAC domain-containing protein</fullName>
    </recommendedName>
</protein>
<evidence type="ECO:0000256" key="1">
    <source>
        <dbReference type="ARBA" id="ARBA00004613"/>
    </source>
</evidence>
<keyword evidence="2" id="KW-0964">Secreted</keyword>
<dbReference type="GO" id="GO:0030198">
    <property type="term" value="P:extracellular matrix organization"/>
    <property type="evidence" value="ECO:0007669"/>
    <property type="project" value="TreeGrafter"/>
</dbReference>
<organism evidence="6 7">
    <name type="scientific">Sinocyclocheilus rhinocerous</name>
    <dbReference type="NCBI Taxonomy" id="307959"/>
    <lineage>
        <taxon>Eukaryota</taxon>
        <taxon>Metazoa</taxon>
        <taxon>Chordata</taxon>
        <taxon>Craniata</taxon>
        <taxon>Vertebrata</taxon>
        <taxon>Euteleostomi</taxon>
        <taxon>Actinopterygii</taxon>
        <taxon>Neopterygii</taxon>
        <taxon>Teleostei</taxon>
        <taxon>Ostariophysi</taxon>
        <taxon>Cypriniformes</taxon>
        <taxon>Cyprinidae</taxon>
        <taxon>Cyprininae</taxon>
        <taxon>Sinocyclocheilus</taxon>
    </lineage>
</organism>
<evidence type="ECO:0000313" key="6">
    <source>
        <dbReference type="Ensembl" id="ENSSRHP00000056575.1"/>
    </source>
</evidence>
<dbReference type="Proteomes" id="UP000472270">
    <property type="component" value="Unassembled WGS sequence"/>
</dbReference>
<evidence type="ECO:0000256" key="4">
    <source>
        <dbReference type="ARBA" id="ARBA00022737"/>
    </source>
</evidence>
<keyword evidence="4" id="KW-0677">Repeat</keyword>
<dbReference type="InterPro" id="IPR036383">
    <property type="entry name" value="TSP1_rpt_sf"/>
</dbReference>
<dbReference type="InterPro" id="IPR000884">
    <property type="entry name" value="TSP1_rpt"/>
</dbReference>
<dbReference type="GO" id="GO:0004222">
    <property type="term" value="F:metalloendopeptidase activity"/>
    <property type="evidence" value="ECO:0007669"/>
    <property type="project" value="TreeGrafter"/>
</dbReference>
<keyword evidence="3" id="KW-0732">Signal</keyword>
<dbReference type="PANTHER" id="PTHR13723:SF281">
    <property type="entry name" value="PAPILIN"/>
    <property type="match status" value="1"/>
</dbReference>
<dbReference type="SUPFAM" id="SSF82895">
    <property type="entry name" value="TSP-1 type 1 repeat"/>
    <property type="match status" value="2"/>
</dbReference>
<evidence type="ECO:0000256" key="2">
    <source>
        <dbReference type="ARBA" id="ARBA00022525"/>
    </source>
</evidence>
<accession>A0A673K185</accession>
<evidence type="ECO:0000256" key="3">
    <source>
        <dbReference type="ARBA" id="ARBA00022729"/>
    </source>
</evidence>
<dbReference type="PROSITE" id="PS50900">
    <property type="entry name" value="PLAC"/>
    <property type="match status" value="1"/>
</dbReference>
<reference evidence="6" key="2">
    <citation type="submission" date="2025-09" db="UniProtKB">
        <authorList>
            <consortium name="Ensembl"/>
        </authorList>
    </citation>
    <scope>IDENTIFICATION</scope>
</reference>
<dbReference type="AlphaFoldDB" id="A0A673K185"/>
<dbReference type="Gene3D" id="2.20.100.10">
    <property type="entry name" value="Thrombospondin type-1 (TSP1) repeat"/>
    <property type="match status" value="2"/>
</dbReference>
<proteinExistence type="predicted"/>
<dbReference type="SMART" id="SM00209">
    <property type="entry name" value="TSP1"/>
    <property type="match status" value="2"/>
</dbReference>
<name>A0A673K185_9TELE</name>
<dbReference type="PROSITE" id="PS50092">
    <property type="entry name" value="TSP1"/>
    <property type="match status" value="2"/>
</dbReference>